<organism evidence="2 3">
    <name type="scientific">Marinobacter adhaerens</name>
    <dbReference type="NCBI Taxonomy" id="1033846"/>
    <lineage>
        <taxon>Bacteria</taxon>
        <taxon>Pseudomonadati</taxon>
        <taxon>Pseudomonadota</taxon>
        <taxon>Gammaproteobacteria</taxon>
        <taxon>Pseudomonadales</taxon>
        <taxon>Marinobacteraceae</taxon>
        <taxon>Marinobacter</taxon>
    </lineage>
</organism>
<gene>
    <name evidence="2" type="ORF">HLV39_00370</name>
</gene>
<accession>A0A851HV99</accession>
<feature type="transmembrane region" description="Helical" evidence="1">
    <location>
        <begin position="7"/>
        <end position="29"/>
    </location>
</feature>
<evidence type="ECO:0000313" key="2">
    <source>
        <dbReference type="EMBL" id="NWN89948.1"/>
    </source>
</evidence>
<feature type="transmembrane region" description="Helical" evidence="1">
    <location>
        <begin position="84"/>
        <end position="105"/>
    </location>
</feature>
<comment type="caution">
    <text evidence="2">The sequence shown here is derived from an EMBL/GenBank/DDBJ whole genome shotgun (WGS) entry which is preliminary data.</text>
</comment>
<proteinExistence type="predicted"/>
<keyword evidence="3" id="KW-1185">Reference proteome</keyword>
<feature type="transmembrane region" description="Helical" evidence="1">
    <location>
        <begin position="41"/>
        <end position="63"/>
    </location>
</feature>
<dbReference type="Proteomes" id="UP000536442">
    <property type="component" value="Unassembled WGS sequence"/>
</dbReference>
<keyword evidence="1" id="KW-0812">Transmembrane</keyword>
<protein>
    <submittedName>
        <fullName evidence="2">Uncharacterized protein</fullName>
    </submittedName>
</protein>
<keyword evidence="1" id="KW-1133">Transmembrane helix</keyword>
<evidence type="ECO:0000313" key="3">
    <source>
        <dbReference type="Proteomes" id="UP000536442"/>
    </source>
</evidence>
<keyword evidence="1" id="KW-0472">Membrane</keyword>
<reference evidence="2 3" key="1">
    <citation type="submission" date="2020-03" db="EMBL/GenBank/DDBJ databases">
        <title>Metagenomic, metatranscriptomic, and metabolomic analyses revealed the key microbes and metabolic features during the fermentation of ganjang, Korean traditional soy sauce.</title>
        <authorList>
            <person name="Chun B.H."/>
            <person name="Jeon C.O."/>
        </authorList>
    </citation>
    <scope>NUCLEOTIDE SEQUENCE [LARGE SCALE GENOMIC DNA]</scope>
    <source>
        <strain evidence="2 3">KG14</strain>
    </source>
</reference>
<sequence length="149" mass="15778">MRALVEIIVKVFAAYLAFSTVGNYVPLAFSPEAWGGAHSPHLPYLTAGLLVPIIISIVLWLKAPKIAKASFSTDTPGPAIPESGVVAAGVFLIGIYWLVRSISILVTQLGAPSPINYGWLVVLLLSVGLILGNTLIAKVFRKLRTAGAE</sequence>
<dbReference type="EMBL" id="JABEVQ010000001">
    <property type="protein sequence ID" value="NWN89948.1"/>
    <property type="molecule type" value="Genomic_DNA"/>
</dbReference>
<dbReference type="AlphaFoldDB" id="A0A851HV99"/>
<feature type="transmembrane region" description="Helical" evidence="1">
    <location>
        <begin position="117"/>
        <end position="136"/>
    </location>
</feature>
<evidence type="ECO:0000256" key="1">
    <source>
        <dbReference type="SAM" id="Phobius"/>
    </source>
</evidence>
<name>A0A851HV99_9GAMM</name>